<evidence type="ECO:0000313" key="9">
    <source>
        <dbReference type="Proteomes" id="UP001296943"/>
    </source>
</evidence>
<feature type="domain" description="Solute-binding protein family 3/N-terminal" evidence="6">
    <location>
        <begin position="54"/>
        <end position="276"/>
    </location>
</feature>
<dbReference type="Proteomes" id="UP001296943">
    <property type="component" value="Unassembled WGS sequence"/>
</dbReference>
<dbReference type="PANTHER" id="PTHR35936:SF17">
    <property type="entry name" value="ARGININE-BINDING EXTRACELLULAR PROTEIN ARTP"/>
    <property type="match status" value="1"/>
</dbReference>
<accession>A0ABS2N358</accession>
<feature type="domain" description="Ionotropic glutamate receptor C-terminal" evidence="7">
    <location>
        <begin position="54"/>
        <end position="275"/>
    </location>
</feature>
<dbReference type="RefSeq" id="WP_204501084.1">
    <property type="nucleotide sequence ID" value="NZ_JAFBDR010000019.1"/>
</dbReference>
<evidence type="ECO:0000256" key="5">
    <source>
        <dbReference type="SAM" id="SignalP"/>
    </source>
</evidence>
<evidence type="ECO:0000256" key="2">
    <source>
        <dbReference type="ARBA" id="ARBA00023139"/>
    </source>
</evidence>
<feature type="compositionally biased region" description="Low complexity" evidence="4">
    <location>
        <begin position="28"/>
        <end position="38"/>
    </location>
</feature>
<dbReference type="SMART" id="SM00079">
    <property type="entry name" value="PBPe"/>
    <property type="match status" value="1"/>
</dbReference>
<dbReference type="InterPro" id="IPR001320">
    <property type="entry name" value="Iontro_rcpt_C"/>
</dbReference>
<name>A0ABS2N358_9BACI</name>
<keyword evidence="1 5" id="KW-0732">Signal</keyword>
<organism evidence="8 9">
    <name type="scientific">Aquibacillus albus</name>
    <dbReference type="NCBI Taxonomy" id="1168171"/>
    <lineage>
        <taxon>Bacteria</taxon>
        <taxon>Bacillati</taxon>
        <taxon>Bacillota</taxon>
        <taxon>Bacilli</taxon>
        <taxon>Bacillales</taxon>
        <taxon>Bacillaceae</taxon>
        <taxon>Aquibacillus</taxon>
    </lineage>
</organism>
<comment type="caution">
    <text evidence="8">The sequence shown here is derived from an EMBL/GenBank/DDBJ whole genome shotgun (WGS) entry which is preliminary data.</text>
</comment>
<keyword evidence="9" id="KW-1185">Reference proteome</keyword>
<feature type="signal peptide" evidence="5">
    <location>
        <begin position="1"/>
        <end position="24"/>
    </location>
</feature>
<dbReference type="CDD" id="cd13624">
    <property type="entry name" value="PBP2_Arg_Lys_His"/>
    <property type="match status" value="1"/>
</dbReference>
<evidence type="ECO:0000259" key="7">
    <source>
        <dbReference type="SMART" id="SM00079"/>
    </source>
</evidence>
<evidence type="ECO:0000256" key="3">
    <source>
        <dbReference type="ARBA" id="ARBA00023288"/>
    </source>
</evidence>
<reference evidence="8 9" key="1">
    <citation type="submission" date="2021-01" db="EMBL/GenBank/DDBJ databases">
        <title>Genomic Encyclopedia of Type Strains, Phase IV (KMG-IV): sequencing the most valuable type-strain genomes for metagenomic binning, comparative biology and taxonomic classification.</title>
        <authorList>
            <person name="Goeker M."/>
        </authorList>
    </citation>
    <scope>NUCLEOTIDE SEQUENCE [LARGE SCALE GENOMIC DNA]</scope>
    <source>
        <strain evidence="8 9">DSM 23711</strain>
    </source>
</reference>
<evidence type="ECO:0000256" key="1">
    <source>
        <dbReference type="ARBA" id="ARBA00022729"/>
    </source>
</evidence>
<feature type="region of interest" description="Disordered" evidence="4">
    <location>
        <begin position="28"/>
        <end position="51"/>
    </location>
</feature>
<evidence type="ECO:0000313" key="8">
    <source>
        <dbReference type="EMBL" id="MBM7572575.1"/>
    </source>
</evidence>
<protein>
    <submittedName>
        <fullName evidence="8">Polar amino acid transport system substrate-binding protein</fullName>
    </submittedName>
</protein>
<dbReference type="PROSITE" id="PS51257">
    <property type="entry name" value="PROKAR_LIPOPROTEIN"/>
    <property type="match status" value="1"/>
</dbReference>
<dbReference type="InterPro" id="IPR001638">
    <property type="entry name" value="Solute-binding_3/MltF_N"/>
</dbReference>
<evidence type="ECO:0000256" key="4">
    <source>
        <dbReference type="SAM" id="MobiDB-lite"/>
    </source>
</evidence>
<dbReference type="Pfam" id="PF00497">
    <property type="entry name" value="SBP_bac_3"/>
    <property type="match status" value="1"/>
</dbReference>
<sequence>MKNRLTYFLLALLTMGLLILTACGTGTEEGADEGTNGTDTEEGANEDAKEERKVLQVGTDAAFAPFEYMEKGEITGFDVDLLEAVMAEAGYEYELKNTGWDPLFASLDTKSIDLGISAVTIDEERKESYDFSVPYFESTHMIVFNEGTDITSAEDLNGMRVGVQNGTTGQSAAEKILGKNSDNISKYETTAVAFMALTNGDVQAVVTDNVVANEFVKNNPNANVEAITDEDNFDSEFYGLIFPKGSELVEDFNEALTTVIENGTYEEIYQEWFGSEVDTEVILNAAE</sequence>
<evidence type="ECO:0000259" key="6">
    <source>
        <dbReference type="SMART" id="SM00062"/>
    </source>
</evidence>
<dbReference type="SMART" id="SM00062">
    <property type="entry name" value="PBPb"/>
    <property type="match status" value="1"/>
</dbReference>
<dbReference type="PANTHER" id="PTHR35936">
    <property type="entry name" value="MEMBRANE-BOUND LYTIC MUREIN TRANSGLYCOSYLASE F"/>
    <property type="match status" value="1"/>
</dbReference>
<feature type="chain" id="PRO_5045836072" evidence="5">
    <location>
        <begin position="25"/>
        <end position="287"/>
    </location>
</feature>
<dbReference type="SUPFAM" id="SSF53850">
    <property type="entry name" value="Periplasmic binding protein-like II"/>
    <property type="match status" value="1"/>
</dbReference>
<keyword evidence="3" id="KW-0449">Lipoprotein</keyword>
<keyword evidence="2" id="KW-0564">Palmitate</keyword>
<dbReference type="EMBL" id="JAFBDR010000019">
    <property type="protein sequence ID" value="MBM7572575.1"/>
    <property type="molecule type" value="Genomic_DNA"/>
</dbReference>
<dbReference type="Gene3D" id="3.40.190.10">
    <property type="entry name" value="Periplasmic binding protein-like II"/>
    <property type="match status" value="2"/>
</dbReference>
<gene>
    <name evidence="8" type="ORF">JOC48_003106</name>
</gene>
<proteinExistence type="predicted"/>